<evidence type="ECO:0000256" key="8">
    <source>
        <dbReference type="HAMAP-Rule" id="MF_01401"/>
    </source>
</evidence>
<keyword evidence="3" id="KW-0511">Multifunctional enzyme</keyword>
<dbReference type="PANTHER" id="PTHR43774">
    <property type="entry name" value="PEPTIDE METHIONINE SULFOXIDE REDUCTASE"/>
    <property type="match status" value="1"/>
</dbReference>
<comment type="catalytic activity">
    <reaction evidence="6 8">
        <text>[thioredoxin]-disulfide + L-methionine + H2O = L-methionine (S)-S-oxide + [thioredoxin]-dithiol</text>
        <dbReference type="Rhea" id="RHEA:19993"/>
        <dbReference type="Rhea" id="RHEA-COMP:10698"/>
        <dbReference type="Rhea" id="RHEA-COMP:10700"/>
        <dbReference type="ChEBI" id="CHEBI:15377"/>
        <dbReference type="ChEBI" id="CHEBI:29950"/>
        <dbReference type="ChEBI" id="CHEBI:50058"/>
        <dbReference type="ChEBI" id="CHEBI:57844"/>
        <dbReference type="ChEBI" id="CHEBI:58772"/>
        <dbReference type="EC" id="1.8.4.11"/>
    </reaction>
</comment>
<keyword evidence="2 7" id="KW-0560">Oxidoreductase</keyword>
<evidence type="ECO:0000256" key="2">
    <source>
        <dbReference type="ARBA" id="ARBA00023002"/>
    </source>
</evidence>
<gene>
    <name evidence="8 10" type="primary">msrA</name>
    <name evidence="7" type="synonym">msrB</name>
    <name evidence="10" type="ORF">PNH38_09545</name>
</gene>
<feature type="domain" description="MsrB" evidence="9">
    <location>
        <begin position="178"/>
        <end position="300"/>
    </location>
</feature>
<evidence type="ECO:0000256" key="7">
    <source>
        <dbReference type="HAMAP-Rule" id="MF_01400"/>
    </source>
</evidence>
<proteinExistence type="inferred from homology"/>
<dbReference type="SUPFAM" id="SSF51316">
    <property type="entry name" value="Mss4-like"/>
    <property type="match status" value="1"/>
</dbReference>
<evidence type="ECO:0000256" key="6">
    <source>
        <dbReference type="ARBA" id="ARBA00048782"/>
    </source>
</evidence>
<dbReference type="HAMAP" id="MF_01401">
    <property type="entry name" value="MsrA"/>
    <property type="match status" value="1"/>
</dbReference>
<evidence type="ECO:0000259" key="9">
    <source>
        <dbReference type="PROSITE" id="PS51790"/>
    </source>
</evidence>
<feature type="active site" evidence="8">
    <location>
        <position position="12"/>
    </location>
</feature>
<dbReference type="Gene3D" id="2.170.150.20">
    <property type="entry name" value="Peptide methionine sulfoxide reductase"/>
    <property type="match status" value="1"/>
</dbReference>
<reference evidence="10 11" key="1">
    <citation type="submission" date="2023-01" db="EMBL/GenBank/DDBJ databases">
        <title>Genome-based reclassification of Anoxybacillus geothermalis as a later heterotypic synonym of Anoxybacillus rupiensis.</title>
        <authorList>
            <person name="Inan Bektas K."/>
            <person name="Canakci S."/>
            <person name="Belduz A.A."/>
            <person name="Guler H.H."/>
        </authorList>
    </citation>
    <scope>NUCLEOTIDE SEQUENCE [LARGE SCALE GENOMIC DNA]</scope>
    <source>
        <strain evidence="10 11">DSM 17127</strain>
    </source>
</reference>
<dbReference type="SUPFAM" id="SSF55068">
    <property type="entry name" value="Peptide methionine sulfoxide reductase"/>
    <property type="match status" value="1"/>
</dbReference>
<evidence type="ECO:0000256" key="3">
    <source>
        <dbReference type="ARBA" id="ARBA00023268"/>
    </source>
</evidence>
<dbReference type="InterPro" id="IPR036509">
    <property type="entry name" value="Met_Sox_Rdtase_MsrA_sf"/>
</dbReference>
<dbReference type="NCBIfam" id="TIGR00357">
    <property type="entry name" value="peptide-methionine (R)-S-oxide reductase MsrB"/>
    <property type="match status" value="1"/>
</dbReference>
<dbReference type="Pfam" id="PF01641">
    <property type="entry name" value="SelR"/>
    <property type="match status" value="1"/>
</dbReference>
<dbReference type="InterPro" id="IPR002579">
    <property type="entry name" value="Met_Sox_Rdtase_MsrB_dom"/>
</dbReference>
<protein>
    <recommendedName>
        <fullName evidence="7 8">Multifunctional fusion protein</fullName>
    </recommendedName>
    <domain>
        <recommendedName>
            <fullName evidence="8">Peptide methionine sulfoxide reductase MsrA</fullName>
            <shortName evidence="8">Protein-methionine-S-oxide reductase</shortName>
            <ecNumber evidence="8">1.8.4.11</ecNumber>
        </recommendedName>
        <alternativeName>
            <fullName evidence="8">Peptide-methionine (S)-S-oxide reductase</fullName>
            <shortName evidence="8">Peptide Met(O) reductase</shortName>
        </alternativeName>
    </domain>
    <domain>
        <recommendedName>
            <fullName evidence="7">Peptide methionine sulfoxide reductase MsrB</fullName>
            <ecNumber evidence="7">1.8.4.12</ecNumber>
        </recommendedName>
        <alternativeName>
            <fullName evidence="7">Peptide-methionine (R)-S-oxide reductase</fullName>
        </alternativeName>
    </domain>
</protein>
<dbReference type="InterPro" id="IPR002569">
    <property type="entry name" value="Met_Sox_Rdtase_MsrA_dom"/>
</dbReference>
<comment type="caution">
    <text evidence="7">Lacks conserved residue(s) required for the propagation of feature annotation.</text>
</comment>
<comment type="similarity">
    <text evidence="1 8">Belongs to the MsrA Met sulfoxide reductase family.</text>
</comment>
<dbReference type="Pfam" id="PF01625">
    <property type="entry name" value="PMSR"/>
    <property type="match status" value="1"/>
</dbReference>
<dbReference type="EMBL" id="JAQOTG010000007">
    <property type="protein sequence ID" value="MDE8564131.1"/>
    <property type="molecule type" value="Genomic_DNA"/>
</dbReference>
<dbReference type="GO" id="GO:0008113">
    <property type="term" value="F:peptide-methionine (S)-S-oxide reductase activity"/>
    <property type="evidence" value="ECO:0007669"/>
    <property type="project" value="UniProtKB-EC"/>
</dbReference>
<sequence>MEYELATFAGGCFWCMVSPFEEQPGIMKVVSGYTGGHKENPTYEEVCTHTTGHYEAVQITFDPAIFPYQKLLDIYWQQIDPTDAGGQFHDRGESYRTAIFYHNEQQRQLAEQSKRELEASGRFSKPIVTQILPASIFYPAEDYHQNYHKKNPLRYKLYRIGSGRDAFLKKHWRDEKREEMLRKKLTPLQFEVTQRNATEPPFDNPYWNNQREGIYVDIVSGEPLFSTLDQFDSGCGWPSFTQPLRPENIQTELDVSHGMIRTEVRSRGADSHLGHVFNDGPAPTGLRYCINSAALRFIPKEDLEKEGYGEYVSLFQ</sequence>
<evidence type="ECO:0000313" key="11">
    <source>
        <dbReference type="Proteomes" id="UP001213979"/>
    </source>
</evidence>
<dbReference type="NCBIfam" id="TIGR00401">
    <property type="entry name" value="msrA"/>
    <property type="match status" value="1"/>
</dbReference>
<dbReference type="PROSITE" id="PS51790">
    <property type="entry name" value="MSRB"/>
    <property type="match status" value="1"/>
</dbReference>
<organism evidence="10 11">
    <name type="scientific">Anoxybacteroides rupiense</name>
    <dbReference type="NCBI Taxonomy" id="311460"/>
    <lineage>
        <taxon>Bacteria</taxon>
        <taxon>Bacillati</taxon>
        <taxon>Bacillota</taxon>
        <taxon>Bacilli</taxon>
        <taxon>Bacillales</taxon>
        <taxon>Anoxybacillaceae</taxon>
        <taxon>Anoxybacteroides</taxon>
    </lineage>
</organism>
<dbReference type="InterPro" id="IPR011057">
    <property type="entry name" value="Mss4-like_sf"/>
</dbReference>
<dbReference type="Proteomes" id="UP001213979">
    <property type="component" value="Unassembled WGS sequence"/>
</dbReference>
<comment type="catalytic activity">
    <reaction evidence="5 7">
        <text>L-methionyl-[protein] + [thioredoxin]-disulfide + H2O = L-methionyl-(R)-S-oxide-[protein] + [thioredoxin]-dithiol</text>
        <dbReference type="Rhea" id="RHEA:24164"/>
        <dbReference type="Rhea" id="RHEA-COMP:10698"/>
        <dbReference type="Rhea" id="RHEA-COMP:10700"/>
        <dbReference type="Rhea" id="RHEA-COMP:12313"/>
        <dbReference type="Rhea" id="RHEA-COMP:12314"/>
        <dbReference type="ChEBI" id="CHEBI:15377"/>
        <dbReference type="ChEBI" id="CHEBI:16044"/>
        <dbReference type="ChEBI" id="CHEBI:29950"/>
        <dbReference type="ChEBI" id="CHEBI:45764"/>
        <dbReference type="ChEBI" id="CHEBI:50058"/>
        <dbReference type="EC" id="1.8.4.12"/>
    </reaction>
</comment>
<name>A0ABT5W7T0_9BACL</name>
<dbReference type="EC" id="1.8.4.12" evidence="7"/>
<dbReference type="EC" id="1.8.4.11" evidence="8"/>
<accession>A0ABT5W7T0</accession>
<keyword evidence="11" id="KW-1185">Reference proteome</keyword>
<dbReference type="HAMAP" id="MF_01400">
    <property type="entry name" value="MsrB"/>
    <property type="match status" value="1"/>
</dbReference>
<comment type="function">
    <text evidence="8">Has an important function as a repair enzyme for proteins that have been inactivated by oxidation. Catalyzes the reversible oxidation-reduction of methionine sulfoxide in proteins to methionine.</text>
</comment>
<dbReference type="RefSeq" id="WP_080861988.1">
    <property type="nucleotide sequence ID" value="NZ_JACIDF010000001.1"/>
</dbReference>
<evidence type="ECO:0000256" key="1">
    <source>
        <dbReference type="ARBA" id="ARBA00005591"/>
    </source>
</evidence>
<comment type="caution">
    <text evidence="10">The sequence shown here is derived from an EMBL/GenBank/DDBJ whole genome shotgun (WGS) entry which is preliminary data.</text>
</comment>
<dbReference type="Gene3D" id="3.30.1060.10">
    <property type="entry name" value="Peptide methionine sulphoxide reductase MsrA"/>
    <property type="match status" value="1"/>
</dbReference>
<dbReference type="PANTHER" id="PTHR43774:SF1">
    <property type="entry name" value="PEPTIDE METHIONINE SULFOXIDE REDUCTASE MSRA 2"/>
    <property type="match status" value="1"/>
</dbReference>
<feature type="active site" description="Nucleophile" evidence="7">
    <location>
        <position position="289"/>
    </location>
</feature>
<comment type="catalytic activity">
    <reaction evidence="4 8">
        <text>L-methionyl-[protein] + [thioredoxin]-disulfide + H2O = L-methionyl-(S)-S-oxide-[protein] + [thioredoxin]-dithiol</text>
        <dbReference type="Rhea" id="RHEA:14217"/>
        <dbReference type="Rhea" id="RHEA-COMP:10698"/>
        <dbReference type="Rhea" id="RHEA-COMP:10700"/>
        <dbReference type="Rhea" id="RHEA-COMP:12313"/>
        <dbReference type="Rhea" id="RHEA-COMP:12315"/>
        <dbReference type="ChEBI" id="CHEBI:15377"/>
        <dbReference type="ChEBI" id="CHEBI:16044"/>
        <dbReference type="ChEBI" id="CHEBI:29950"/>
        <dbReference type="ChEBI" id="CHEBI:44120"/>
        <dbReference type="ChEBI" id="CHEBI:50058"/>
        <dbReference type="EC" id="1.8.4.11"/>
    </reaction>
</comment>
<evidence type="ECO:0000256" key="4">
    <source>
        <dbReference type="ARBA" id="ARBA00047806"/>
    </source>
</evidence>
<comment type="similarity">
    <text evidence="7">Belongs to the MsrB Met sulfoxide reductase family.</text>
</comment>
<evidence type="ECO:0000256" key="5">
    <source>
        <dbReference type="ARBA" id="ARBA00048488"/>
    </source>
</evidence>
<evidence type="ECO:0000313" key="10">
    <source>
        <dbReference type="EMBL" id="MDE8564131.1"/>
    </source>
</evidence>